<name>A0ABQ2GF91_9DEIO</name>
<feature type="domain" description="Helix-turn-helix" evidence="1">
    <location>
        <begin position="16"/>
        <end position="66"/>
    </location>
</feature>
<reference evidence="3" key="1">
    <citation type="journal article" date="2019" name="Int. J. Syst. Evol. Microbiol.">
        <title>The Global Catalogue of Microorganisms (GCM) 10K type strain sequencing project: providing services to taxonomists for standard genome sequencing and annotation.</title>
        <authorList>
            <consortium name="The Broad Institute Genomics Platform"/>
            <consortium name="The Broad Institute Genome Sequencing Center for Infectious Disease"/>
            <person name="Wu L."/>
            <person name="Ma J."/>
        </authorList>
    </citation>
    <scope>NUCLEOTIDE SEQUENCE [LARGE SCALE GENOMIC DNA]</scope>
    <source>
        <strain evidence="3">JCM 15442</strain>
    </source>
</reference>
<dbReference type="EMBL" id="BMOL01000025">
    <property type="protein sequence ID" value="GGL92952.1"/>
    <property type="molecule type" value="Genomic_DNA"/>
</dbReference>
<proteinExistence type="predicted"/>
<accession>A0ABQ2GF91</accession>
<organism evidence="2 3">
    <name type="scientific">Deinococcus aerolatus</name>
    <dbReference type="NCBI Taxonomy" id="522487"/>
    <lineage>
        <taxon>Bacteria</taxon>
        <taxon>Thermotogati</taxon>
        <taxon>Deinococcota</taxon>
        <taxon>Deinococci</taxon>
        <taxon>Deinococcales</taxon>
        <taxon>Deinococcaceae</taxon>
        <taxon>Deinococcus</taxon>
    </lineage>
</organism>
<evidence type="ECO:0000259" key="1">
    <source>
        <dbReference type="Pfam" id="PF12728"/>
    </source>
</evidence>
<keyword evidence="3" id="KW-1185">Reference proteome</keyword>
<dbReference type="Proteomes" id="UP000639973">
    <property type="component" value="Unassembled WGS sequence"/>
</dbReference>
<comment type="caution">
    <text evidence="2">The sequence shown here is derived from an EMBL/GenBank/DDBJ whole genome shotgun (WGS) entry which is preliminary data.</text>
</comment>
<dbReference type="NCBIfam" id="TIGR01764">
    <property type="entry name" value="excise"/>
    <property type="match status" value="1"/>
</dbReference>
<evidence type="ECO:0000313" key="2">
    <source>
        <dbReference type="EMBL" id="GGL92952.1"/>
    </source>
</evidence>
<dbReference type="InterPro" id="IPR010093">
    <property type="entry name" value="SinI_DNA-bd"/>
</dbReference>
<sequence>MLNPPAPNTIPPLPTYYTVDEAAEHLKVHKTMLYREIRAGRLIALQIGTKILRIAHQDLMAYIGAQTLTGPSEQSYDAAF</sequence>
<dbReference type="InterPro" id="IPR041657">
    <property type="entry name" value="HTH_17"/>
</dbReference>
<gene>
    <name evidence="2" type="ORF">GCM10010840_33780</name>
</gene>
<dbReference type="RefSeq" id="WP_188974112.1">
    <property type="nucleotide sequence ID" value="NZ_BMOL01000025.1"/>
</dbReference>
<evidence type="ECO:0000313" key="3">
    <source>
        <dbReference type="Proteomes" id="UP000639973"/>
    </source>
</evidence>
<dbReference type="Pfam" id="PF12728">
    <property type="entry name" value="HTH_17"/>
    <property type="match status" value="1"/>
</dbReference>
<protein>
    <recommendedName>
        <fullName evidence="1">Helix-turn-helix domain-containing protein</fullName>
    </recommendedName>
</protein>